<dbReference type="CDD" id="cd07185">
    <property type="entry name" value="OmpA_C-like"/>
    <property type="match status" value="1"/>
</dbReference>
<dbReference type="RefSeq" id="WP_123303197.1">
    <property type="nucleotide sequence ID" value="NZ_RKHK01000001.1"/>
</dbReference>
<gene>
    <name evidence="5" type="ORF">EDD31_1020</name>
</gene>
<dbReference type="InterPro" id="IPR006665">
    <property type="entry name" value="OmpA-like"/>
</dbReference>
<feature type="signal peptide" evidence="3">
    <location>
        <begin position="1"/>
        <end position="24"/>
    </location>
</feature>
<accession>A0A3N2BBU7</accession>
<dbReference type="InterPro" id="IPR050330">
    <property type="entry name" value="Bact_OuterMem_StrucFunc"/>
</dbReference>
<dbReference type="PANTHER" id="PTHR30329">
    <property type="entry name" value="STATOR ELEMENT OF FLAGELLAR MOTOR COMPLEX"/>
    <property type="match status" value="1"/>
</dbReference>
<evidence type="ECO:0000313" key="6">
    <source>
        <dbReference type="Proteomes" id="UP000280668"/>
    </source>
</evidence>
<dbReference type="EMBL" id="RKHK01000001">
    <property type="protein sequence ID" value="ROR72662.1"/>
    <property type="molecule type" value="Genomic_DNA"/>
</dbReference>
<dbReference type="InterPro" id="IPR036737">
    <property type="entry name" value="OmpA-like_sf"/>
</dbReference>
<dbReference type="SUPFAM" id="SSF103088">
    <property type="entry name" value="OmpA-like"/>
    <property type="match status" value="1"/>
</dbReference>
<dbReference type="Pfam" id="PF00691">
    <property type="entry name" value="OmpA"/>
    <property type="match status" value="1"/>
</dbReference>
<evidence type="ECO:0000313" key="5">
    <source>
        <dbReference type="EMBL" id="ROR72662.1"/>
    </source>
</evidence>
<evidence type="ECO:0000259" key="4">
    <source>
        <dbReference type="PROSITE" id="PS51123"/>
    </source>
</evidence>
<sequence length="532" mass="57358">MRTLPKLSLVAAVSMVLAAGCTNSADPEPPEPPEPTEEPTGESDPTDEPTEEREPDPEAAVTVTRQLLSFEVEVGVHAVEVEGDLAALVVDYTVPEEQMEDFESRLGSFRLGSNLNGARVGYQGMAGGIRLLDLEERTVHRAAIDRPRIASDFLTEDGSMRSVSLHPAPQSASVDVLIPALGYVADVPVVEAEELFDEVTAVIDPPADPAIFPLSTRTISYDDSSEIEEEDEEVTVTLTSDVLFGADEHELGGESGAVLERAAQEIQASSEGGEIRVIGHTDNVPTDAYADNQELSEMRAGSVGDALGDLLEGDYQVRTEGRGESEPRASNSSEDGRAQNRRVEIQFEGRRVIAGEDADEELGDDELELPEASGNEAVEFEGWEVSAESVIRRDGALVGTLQVEMVEADSAVDFHNVYNVPPGQDGYFHPGRGYGAVTQGFGAGRLALRTAEEWVMPMDYAVEDEDEDEGSEGEVARHLASEEAPYPEAEEAGDIRLITVIWPDTGQDEVDIEAFGRFRLLDVPVTESADQG</sequence>
<feature type="region of interest" description="Disordered" evidence="2">
    <location>
        <begin position="464"/>
        <end position="488"/>
    </location>
</feature>
<dbReference type="PROSITE" id="PS51123">
    <property type="entry name" value="OMPA_2"/>
    <property type="match status" value="1"/>
</dbReference>
<dbReference type="Proteomes" id="UP000280668">
    <property type="component" value="Unassembled WGS sequence"/>
</dbReference>
<evidence type="ECO:0000256" key="3">
    <source>
        <dbReference type="SAM" id="SignalP"/>
    </source>
</evidence>
<dbReference type="GO" id="GO:0016020">
    <property type="term" value="C:membrane"/>
    <property type="evidence" value="ECO:0007669"/>
    <property type="project" value="UniProtKB-UniRule"/>
</dbReference>
<feature type="region of interest" description="Disordered" evidence="2">
    <location>
        <begin position="319"/>
        <end position="343"/>
    </location>
</feature>
<feature type="chain" id="PRO_5038487707" evidence="3">
    <location>
        <begin position="25"/>
        <end position="532"/>
    </location>
</feature>
<keyword evidence="3" id="KW-0732">Signal</keyword>
<organism evidence="5 6">
    <name type="scientific">Bogoriella caseilytica</name>
    <dbReference type="NCBI Taxonomy" id="56055"/>
    <lineage>
        <taxon>Bacteria</taxon>
        <taxon>Bacillati</taxon>
        <taxon>Actinomycetota</taxon>
        <taxon>Actinomycetes</taxon>
        <taxon>Micrococcales</taxon>
        <taxon>Bogoriellaceae</taxon>
        <taxon>Bogoriella</taxon>
    </lineage>
</organism>
<proteinExistence type="predicted"/>
<feature type="domain" description="OmpA-like" evidence="4">
    <location>
        <begin position="231"/>
        <end position="351"/>
    </location>
</feature>
<feature type="compositionally biased region" description="Acidic residues" evidence="2">
    <location>
        <begin position="28"/>
        <end position="57"/>
    </location>
</feature>
<protein>
    <submittedName>
        <fullName evidence="5">Outer membrane protein OmpA-like peptidoglycan-associated protein</fullName>
    </submittedName>
</protein>
<dbReference type="OrthoDB" id="5186344at2"/>
<dbReference type="AlphaFoldDB" id="A0A3N2BBU7"/>
<dbReference type="PROSITE" id="PS51257">
    <property type="entry name" value="PROKAR_LIPOPROTEIN"/>
    <property type="match status" value="1"/>
</dbReference>
<reference evidence="5 6" key="1">
    <citation type="submission" date="2018-11" db="EMBL/GenBank/DDBJ databases">
        <title>Sequencing the genomes of 1000 actinobacteria strains.</title>
        <authorList>
            <person name="Klenk H.-P."/>
        </authorList>
    </citation>
    <scope>NUCLEOTIDE SEQUENCE [LARGE SCALE GENOMIC DNA]</scope>
    <source>
        <strain evidence="5 6">DSM 11294</strain>
    </source>
</reference>
<keyword evidence="1" id="KW-0472">Membrane</keyword>
<dbReference type="Gene3D" id="3.30.1330.60">
    <property type="entry name" value="OmpA-like domain"/>
    <property type="match status" value="1"/>
</dbReference>
<feature type="compositionally biased region" description="Basic and acidic residues" evidence="2">
    <location>
        <begin position="334"/>
        <end position="343"/>
    </location>
</feature>
<comment type="caution">
    <text evidence="5">The sequence shown here is derived from an EMBL/GenBank/DDBJ whole genome shotgun (WGS) entry which is preliminary data.</text>
</comment>
<keyword evidence="6" id="KW-1185">Reference proteome</keyword>
<name>A0A3N2BBU7_9MICO</name>
<dbReference type="PANTHER" id="PTHR30329:SF21">
    <property type="entry name" value="LIPOPROTEIN YIAD-RELATED"/>
    <property type="match status" value="1"/>
</dbReference>
<feature type="region of interest" description="Disordered" evidence="2">
    <location>
        <begin position="21"/>
        <end position="59"/>
    </location>
</feature>
<evidence type="ECO:0000256" key="1">
    <source>
        <dbReference type="PROSITE-ProRule" id="PRU00473"/>
    </source>
</evidence>
<evidence type="ECO:0000256" key="2">
    <source>
        <dbReference type="SAM" id="MobiDB-lite"/>
    </source>
</evidence>